<evidence type="ECO:0000256" key="1">
    <source>
        <dbReference type="SAM" id="SignalP"/>
    </source>
</evidence>
<accession>A0A6L6J1L5</accession>
<comment type="caution">
    <text evidence="2">The sequence shown here is derived from an EMBL/GenBank/DDBJ whole genome shotgun (WGS) entry which is preliminary data.</text>
</comment>
<dbReference type="CDD" id="cd17511">
    <property type="entry name" value="YbjN_AmyR-like"/>
    <property type="match status" value="1"/>
</dbReference>
<dbReference type="AlphaFoldDB" id="A0A6L6J1L5"/>
<sequence>MRMLGVFILTACLQAPLAHAQAAPDPVLPGQVLGDPDQIARLMAERGMPVTKGTDVQGLPMLESRVDDMLFNVYFYDCDTLCRRMQFVTSFRLTQPMTAEDANDWNRNNPFGKVVIADSGDPYIEMDIGVAADGLGRKNFDDALDTWRDVLGEFRASLTQ</sequence>
<name>A0A6L6J1L5_9RHOB</name>
<feature type="chain" id="PRO_5026820073" evidence="1">
    <location>
        <begin position="21"/>
        <end position="160"/>
    </location>
</feature>
<dbReference type="Pfam" id="PF10722">
    <property type="entry name" value="YbjN"/>
    <property type="match status" value="1"/>
</dbReference>
<organism evidence="2 3">
    <name type="scientific">Paracoccus shanxieyensis</name>
    <dbReference type="NCBI Taxonomy" id="2675752"/>
    <lineage>
        <taxon>Bacteria</taxon>
        <taxon>Pseudomonadati</taxon>
        <taxon>Pseudomonadota</taxon>
        <taxon>Alphaproteobacteria</taxon>
        <taxon>Rhodobacterales</taxon>
        <taxon>Paracoccaceae</taxon>
        <taxon>Paracoccus</taxon>
    </lineage>
</organism>
<protein>
    <submittedName>
        <fullName evidence="2">YbjN domain-containing protein</fullName>
    </submittedName>
</protein>
<dbReference type="RefSeq" id="WP_155045179.1">
    <property type="nucleotide sequence ID" value="NZ_WMIH01000012.1"/>
</dbReference>
<feature type="signal peptide" evidence="1">
    <location>
        <begin position="1"/>
        <end position="20"/>
    </location>
</feature>
<proteinExistence type="predicted"/>
<evidence type="ECO:0000313" key="2">
    <source>
        <dbReference type="EMBL" id="MTH65302.1"/>
    </source>
</evidence>
<dbReference type="InterPro" id="IPR019660">
    <property type="entry name" value="Put_sensory_transdc_reg_YbjN"/>
</dbReference>
<keyword evidence="3" id="KW-1185">Reference proteome</keyword>
<keyword evidence="1" id="KW-0732">Signal</keyword>
<dbReference type="EMBL" id="WMII01000012">
    <property type="protein sequence ID" value="MTH65302.1"/>
    <property type="molecule type" value="Genomic_DNA"/>
</dbReference>
<dbReference type="Proteomes" id="UP000478740">
    <property type="component" value="Unassembled WGS sequence"/>
</dbReference>
<gene>
    <name evidence="2" type="ORF">GL284_13585</name>
</gene>
<reference evidence="2 3" key="1">
    <citation type="submission" date="2019-11" db="EMBL/GenBank/DDBJ databases">
        <authorList>
            <person name="Dong K."/>
        </authorList>
    </citation>
    <scope>NUCLEOTIDE SEQUENCE [LARGE SCALE GENOMIC DNA]</scope>
    <source>
        <strain evidence="2 3">DK608</strain>
    </source>
</reference>
<evidence type="ECO:0000313" key="3">
    <source>
        <dbReference type="Proteomes" id="UP000478740"/>
    </source>
</evidence>